<keyword evidence="3" id="KW-1185">Reference proteome</keyword>
<keyword evidence="1" id="KW-0732">Signal</keyword>
<evidence type="ECO:0000256" key="1">
    <source>
        <dbReference type="SAM" id="SignalP"/>
    </source>
</evidence>
<evidence type="ECO:0000313" key="3">
    <source>
        <dbReference type="Proteomes" id="UP000481861"/>
    </source>
</evidence>
<proteinExistence type="predicted"/>
<dbReference type="AlphaFoldDB" id="A0A7C8I2U1"/>
<feature type="chain" id="PRO_5028898074" description="Hsp70 protein-domain-containing protein" evidence="1">
    <location>
        <begin position="26"/>
        <end position="555"/>
    </location>
</feature>
<organism evidence="2 3">
    <name type="scientific">Massariosphaeria phaeospora</name>
    <dbReference type="NCBI Taxonomy" id="100035"/>
    <lineage>
        <taxon>Eukaryota</taxon>
        <taxon>Fungi</taxon>
        <taxon>Dikarya</taxon>
        <taxon>Ascomycota</taxon>
        <taxon>Pezizomycotina</taxon>
        <taxon>Dothideomycetes</taxon>
        <taxon>Pleosporomycetidae</taxon>
        <taxon>Pleosporales</taxon>
        <taxon>Pleosporales incertae sedis</taxon>
        <taxon>Massariosphaeria</taxon>
    </lineage>
</organism>
<name>A0A7C8I2U1_9PLEO</name>
<comment type="caution">
    <text evidence="2">The sequence shown here is derived from an EMBL/GenBank/DDBJ whole genome shotgun (WGS) entry which is preliminary data.</text>
</comment>
<reference evidence="2 3" key="1">
    <citation type="submission" date="2020-01" db="EMBL/GenBank/DDBJ databases">
        <authorList>
            <consortium name="DOE Joint Genome Institute"/>
            <person name="Haridas S."/>
            <person name="Albert R."/>
            <person name="Binder M."/>
            <person name="Bloem J."/>
            <person name="Labutti K."/>
            <person name="Salamov A."/>
            <person name="Andreopoulos B."/>
            <person name="Baker S.E."/>
            <person name="Barry K."/>
            <person name="Bills G."/>
            <person name="Bluhm B.H."/>
            <person name="Cannon C."/>
            <person name="Castanera R."/>
            <person name="Culley D.E."/>
            <person name="Daum C."/>
            <person name="Ezra D."/>
            <person name="Gonzalez J.B."/>
            <person name="Henrissat B."/>
            <person name="Kuo A."/>
            <person name="Liang C."/>
            <person name="Lipzen A."/>
            <person name="Lutzoni F."/>
            <person name="Magnuson J."/>
            <person name="Mondo S."/>
            <person name="Nolan M."/>
            <person name="Ohm R."/>
            <person name="Pangilinan J."/>
            <person name="Park H.-J.H."/>
            <person name="Ramirez L."/>
            <person name="Alfaro M."/>
            <person name="Sun H."/>
            <person name="Tritt A."/>
            <person name="Yoshinaga Y."/>
            <person name="Zwiers L.-H.L."/>
            <person name="Turgeon B.G."/>
            <person name="Goodwin S.B."/>
            <person name="Spatafora J.W."/>
            <person name="Crous P.W."/>
            <person name="Grigoriev I.V."/>
        </authorList>
    </citation>
    <scope>NUCLEOTIDE SEQUENCE [LARGE SCALE GENOMIC DNA]</scope>
    <source>
        <strain evidence="2 3">CBS 611.86</strain>
    </source>
</reference>
<protein>
    <recommendedName>
        <fullName evidence="4">Hsp70 protein-domain-containing protein</fullName>
    </recommendedName>
</protein>
<sequence>MATSSSRIGARLLFGIVLLFPLTYANDNAQFPYALTFGSSTLTASWFTKSEGIKAIQFPVDSKYRAYFEDALASFGKRIMRRGEWHVMAGDELVPAPPDTHNEDTAVSLFRDAAQQVSRNLSATLGFEPTYAALTLSSVFNQSSTKAATDAIFPNGMGFIHSIKSLNKVAPAACVAHRLDLCGNLGRTPAECADKDSISNLILVLEYEKEYLYVDLVFVYSEYRTFPSVGHEMLREFGEANREKLLKSMSTYDYNRKLHQTLNAFIESLVERQLIVRVDIRAIVVAGGASATAIAQLRKLAHNAVGNGVVKVVDEIDPGLATAHGAAANNGENDEEIERAAEDENIDDDPQSGDPKETCNNDAIEYIFDEQQPQTFDGDKMKEMYYDKDAWVSGFNSLMMECTKLYIFADKYSIPQLRDDITSALVGHSHGWGWWPDPDIDIIELVYNNLPSSSGLIRLLVLFTAYSWSSSPNVIAWKDRFRGFHPEYLLDVLFAQAQLLENEIHGEGGIPYDGMLNSCVVHEHLELGEEECRERLAKHSYIFASLLSACQAANA</sequence>
<evidence type="ECO:0008006" key="4">
    <source>
        <dbReference type="Google" id="ProtNLM"/>
    </source>
</evidence>
<gene>
    <name evidence="2" type="ORF">BDV95DRAFT_611683</name>
</gene>
<evidence type="ECO:0000313" key="2">
    <source>
        <dbReference type="EMBL" id="KAF2866632.1"/>
    </source>
</evidence>
<dbReference type="OrthoDB" id="3800712at2759"/>
<dbReference type="Proteomes" id="UP000481861">
    <property type="component" value="Unassembled WGS sequence"/>
</dbReference>
<accession>A0A7C8I2U1</accession>
<feature type="signal peptide" evidence="1">
    <location>
        <begin position="1"/>
        <end position="25"/>
    </location>
</feature>
<dbReference type="EMBL" id="JAADJZ010000027">
    <property type="protein sequence ID" value="KAF2866632.1"/>
    <property type="molecule type" value="Genomic_DNA"/>
</dbReference>